<evidence type="ECO:0000313" key="3">
    <source>
        <dbReference type="Proteomes" id="UP000647172"/>
    </source>
</evidence>
<feature type="domain" description="Carboxymuconolactone decarboxylase-like" evidence="1">
    <location>
        <begin position="26"/>
        <end position="69"/>
    </location>
</feature>
<dbReference type="RefSeq" id="WP_239129419.1">
    <property type="nucleotide sequence ID" value="NZ_BAAAYJ010000081.1"/>
</dbReference>
<sequence length="171" mass="18161">MPHINLPDLPGIVGLLVQYPHTAGPLNGLADALLRGPSSLTPGERETIAATVSSRNECGYCSGVHGAVADHLLHQEGKPAEHARTDPKMQALLSIAEKVRVDGRSVSGADIDLARTHGADDKAIHDTVLIAAAFSMFNRYVDGLATLTPPEPEMYAQHARTIAEGGYLRQP</sequence>
<comment type="caution">
    <text evidence="2">The sequence shown here is derived from an EMBL/GenBank/DDBJ whole genome shotgun (WGS) entry which is preliminary data.</text>
</comment>
<keyword evidence="3" id="KW-1185">Reference proteome</keyword>
<dbReference type="InterPro" id="IPR003779">
    <property type="entry name" value="CMD-like"/>
</dbReference>
<protein>
    <submittedName>
        <fullName evidence="2">Carboxymuconolactone decarboxylase</fullName>
    </submittedName>
</protein>
<dbReference type="Pfam" id="PF02627">
    <property type="entry name" value="CMD"/>
    <property type="match status" value="1"/>
</dbReference>
<dbReference type="Proteomes" id="UP000647172">
    <property type="component" value="Unassembled WGS sequence"/>
</dbReference>
<dbReference type="AlphaFoldDB" id="A0A919JJA1"/>
<dbReference type="PANTHER" id="PTHR35446">
    <property type="entry name" value="SI:CH211-175M2.5"/>
    <property type="match status" value="1"/>
</dbReference>
<evidence type="ECO:0000259" key="1">
    <source>
        <dbReference type="Pfam" id="PF02627"/>
    </source>
</evidence>
<accession>A0A919JJA1</accession>
<proteinExistence type="predicted"/>
<organism evidence="2 3">
    <name type="scientific">Actinoplanes nipponensis</name>
    <dbReference type="NCBI Taxonomy" id="135950"/>
    <lineage>
        <taxon>Bacteria</taxon>
        <taxon>Bacillati</taxon>
        <taxon>Actinomycetota</taxon>
        <taxon>Actinomycetes</taxon>
        <taxon>Micromonosporales</taxon>
        <taxon>Micromonosporaceae</taxon>
        <taxon>Actinoplanes</taxon>
    </lineage>
</organism>
<dbReference type="SUPFAM" id="SSF69118">
    <property type="entry name" value="AhpD-like"/>
    <property type="match status" value="1"/>
</dbReference>
<dbReference type="GO" id="GO:0051920">
    <property type="term" value="F:peroxiredoxin activity"/>
    <property type="evidence" value="ECO:0007669"/>
    <property type="project" value="InterPro"/>
</dbReference>
<evidence type="ECO:0000313" key="2">
    <source>
        <dbReference type="EMBL" id="GIE47814.1"/>
    </source>
</evidence>
<gene>
    <name evidence="2" type="ORF">Ani05nite_13480</name>
</gene>
<reference evidence="2" key="1">
    <citation type="submission" date="2021-01" db="EMBL/GenBank/DDBJ databases">
        <title>Whole genome shotgun sequence of Actinoplanes nipponensis NBRC 14063.</title>
        <authorList>
            <person name="Komaki H."/>
            <person name="Tamura T."/>
        </authorList>
    </citation>
    <scope>NUCLEOTIDE SEQUENCE</scope>
    <source>
        <strain evidence="2">NBRC 14063</strain>
    </source>
</reference>
<dbReference type="PANTHER" id="PTHR35446:SF2">
    <property type="entry name" value="CARBOXYMUCONOLACTONE DECARBOXYLASE-LIKE DOMAIN-CONTAINING PROTEIN"/>
    <property type="match status" value="1"/>
</dbReference>
<dbReference type="Gene3D" id="1.20.1290.10">
    <property type="entry name" value="AhpD-like"/>
    <property type="match status" value="1"/>
</dbReference>
<dbReference type="InterPro" id="IPR029032">
    <property type="entry name" value="AhpD-like"/>
</dbReference>
<name>A0A919JJA1_9ACTN</name>
<dbReference type="EMBL" id="BOMQ01000017">
    <property type="protein sequence ID" value="GIE47814.1"/>
    <property type="molecule type" value="Genomic_DNA"/>
</dbReference>